<dbReference type="InterPro" id="IPR011006">
    <property type="entry name" value="CheY-like_superfamily"/>
</dbReference>
<dbReference type="SUPFAM" id="SSF81606">
    <property type="entry name" value="PP2C-like"/>
    <property type="match status" value="1"/>
</dbReference>
<dbReference type="SMART" id="SM00448">
    <property type="entry name" value="REC"/>
    <property type="match status" value="1"/>
</dbReference>
<keyword evidence="7" id="KW-1185">Reference proteome</keyword>
<dbReference type="GO" id="GO:0000160">
    <property type="term" value="P:phosphorelay signal transduction system"/>
    <property type="evidence" value="ECO:0007669"/>
    <property type="project" value="InterPro"/>
</dbReference>
<dbReference type="InterPro" id="IPR052016">
    <property type="entry name" value="Bact_Sigma-Reg"/>
</dbReference>
<keyword evidence="2" id="KW-0378">Hydrolase</keyword>
<protein>
    <recommendedName>
        <fullName evidence="1">Stage 0 sporulation protein A homolog</fullName>
    </recommendedName>
</protein>
<dbReference type="EMBL" id="FXUF01000003">
    <property type="protein sequence ID" value="SMP48113.1"/>
    <property type="molecule type" value="Genomic_DNA"/>
</dbReference>
<accession>A0AA45WUI8</accession>
<evidence type="ECO:0000256" key="4">
    <source>
        <dbReference type="PROSITE-ProRule" id="PRU00169"/>
    </source>
</evidence>
<dbReference type="SMART" id="SM00331">
    <property type="entry name" value="PP2C_SIG"/>
    <property type="match status" value="1"/>
</dbReference>
<dbReference type="InterPro" id="IPR001932">
    <property type="entry name" value="PPM-type_phosphatase-like_dom"/>
</dbReference>
<reference evidence="6" key="1">
    <citation type="submission" date="2017-05" db="EMBL/GenBank/DDBJ databases">
        <authorList>
            <person name="Varghese N."/>
            <person name="Submissions S."/>
        </authorList>
    </citation>
    <scope>NUCLEOTIDE SEQUENCE</scope>
    <source>
        <strain evidence="6">Su22</strain>
    </source>
</reference>
<evidence type="ECO:0000256" key="2">
    <source>
        <dbReference type="ARBA" id="ARBA00022801"/>
    </source>
</evidence>
<dbReference type="InterPro" id="IPR001789">
    <property type="entry name" value="Sig_transdc_resp-reg_receiver"/>
</dbReference>
<evidence type="ECO:0000259" key="5">
    <source>
        <dbReference type="PROSITE" id="PS50110"/>
    </source>
</evidence>
<proteinExistence type="predicted"/>
<dbReference type="PROSITE" id="PS50110">
    <property type="entry name" value="RESPONSE_REGULATORY"/>
    <property type="match status" value="1"/>
</dbReference>
<dbReference type="RefSeq" id="WP_283408480.1">
    <property type="nucleotide sequence ID" value="NZ_FXUF01000003.1"/>
</dbReference>
<sequence>MYNILIVDDMLVNRKLMKKVLSDTIADIRFVDAEDGFQALESLDKQEIDLVILDLMMPGKDGYEVLAEMKKDQRHQDIPVIVNSAVTDMESIKKTLELGAMDYFTKPITPEQMKVIIPLKANNALKFYEQRKKLKEINHRMKNELKIASMLQRSLIRSKDEHQRVKVYQKYLACDELGGDLFDYVETPDKDWFMIADITGHGVAASLVASMLKVVFNHAIQANDDPASVLQEINLTFYHLMSDSANLCFSVFVGCIAGDTIRYSNAGHPYPVLIRKNTEDWQMLEVNGYLIGLFDDATYINQECLWQPGEAILTYTDGLFENPRNPEKSKSYLSVFHHAKLLDNRALNDPELFMEQLMASFGKVDKNQIDDDIAIMYMVRHNQK</sequence>
<organism evidence="6 7">
    <name type="scientific">Anoxynatronum buryatiense</name>
    <dbReference type="NCBI Taxonomy" id="489973"/>
    <lineage>
        <taxon>Bacteria</taxon>
        <taxon>Bacillati</taxon>
        <taxon>Bacillota</taxon>
        <taxon>Clostridia</taxon>
        <taxon>Eubacteriales</taxon>
        <taxon>Clostridiaceae</taxon>
        <taxon>Anoxynatronum</taxon>
    </lineage>
</organism>
<evidence type="ECO:0000313" key="6">
    <source>
        <dbReference type="EMBL" id="SMP48113.1"/>
    </source>
</evidence>
<name>A0AA45WUI8_9CLOT</name>
<keyword evidence="4" id="KW-0597">Phosphoprotein</keyword>
<evidence type="ECO:0000256" key="3">
    <source>
        <dbReference type="ARBA" id="ARBA00024867"/>
    </source>
</evidence>
<dbReference type="Proteomes" id="UP001158066">
    <property type="component" value="Unassembled WGS sequence"/>
</dbReference>
<comment type="function">
    <text evidence="3">May play the central regulatory role in sporulation. It may be an element of the effector pathway responsible for the activation of sporulation genes in response to nutritional stress. Spo0A may act in concert with spo0H (a sigma factor) to control the expression of some genes that are critical to the sporulation process.</text>
</comment>
<feature type="modified residue" description="4-aspartylphosphate" evidence="4">
    <location>
        <position position="54"/>
    </location>
</feature>
<dbReference type="PANTHER" id="PTHR43156:SF2">
    <property type="entry name" value="STAGE II SPORULATION PROTEIN E"/>
    <property type="match status" value="1"/>
</dbReference>
<dbReference type="SUPFAM" id="SSF52172">
    <property type="entry name" value="CheY-like"/>
    <property type="match status" value="1"/>
</dbReference>
<dbReference type="Pfam" id="PF07228">
    <property type="entry name" value="SpoIIE"/>
    <property type="match status" value="1"/>
</dbReference>
<evidence type="ECO:0000313" key="7">
    <source>
        <dbReference type="Proteomes" id="UP001158066"/>
    </source>
</evidence>
<dbReference type="Gene3D" id="3.40.50.2300">
    <property type="match status" value="1"/>
</dbReference>
<gene>
    <name evidence="6" type="ORF">SAMN06296020_103210</name>
</gene>
<evidence type="ECO:0000256" key="1">
    <source>
        <dbReference type="ARBA" id="ARBA00018672"/>
    </source>
</evidence>
<dbReference type="PANTHER" id="PTHR43156">
    <property type="entry name" value="STAGE II SPORULATION PROTEIN E-RELATED"/>
    <property type="match status" value="1"/>
</dbReference>
<dbReference type="GO" id="GO:0016791">
    <property type="term" value="F:phosphatase activity"/>
    <property type="evidence" value="ECO:0007669"/>
    <property type="project" value="TreeGrafter"/>
</dbReference>
<feature type="domain" description="Response regulatory" evidence="5">
    <location>
        <begin position="3"/>
        <end position="121"/>
    </location>
</feature>
<dbReference type="Gene3D" id="3.60.40.10">
    <property type="entry name" value="PPM-type phosphatase domain"/>
    <property type="match status" value="1"/>
</dbReference>
<dbReference type="Pfam" id="PF00072">
    <property type="entry name" value="Response_reg"/>
    <property type="match status" value="1"/>
</dbReference>
<dbReference type="InterPro" id="IPR036457">
    <property type="entry name" value="PPM-type-like_dom_sf"/>
</dbReference>
<comment type="caution">
    <text evidence="6">The sequence shown here is derived from an EMBL/GenBank/DDBJ whole genome shotgun (WGS) entry which is preliminary data.</text>
</comment>
<dbReference type="AlphaFoldDB" id="A0AA45WUI8"/>